<keyword evidence="2" id="KW-1185">Reference proteome</keyword>
<dbReference type="PANTHER" id="PTHR34280">
    <property type="entry name" value="OS01G0920100 PROTEIN"/>
    <property type="match status" value="1"/>
</dbReference>
<dbReference type="PANTHER" id="PTHR34280:SF2">
    <property type="entry name" value="OS01G0920100 PROTEIN"/>
    <property type="match status" value="1"/>
</dbReference>
<dbReference type="EMBL" id="VIEB01001252">
    <property type="protein sequence ID" value="TQD73763.1"/>
    <property type="molecule type" value="Genomic_DNA"/>
</dbReference>
<proteinExistence type="predicted"/>
<protein>
    <submittedName>
        <fullName evidence="1">Uncharacterized protein</fullName>
    </submittedName>
</protein>
<evidence type="ECO:0000313" key="2">
    <source>
        <dbReference type="Proteomes" id="UP000315295"/>
    </source>
</evidence>
<organism evidence="1 2">
    <name type="scientific">Malus baccata</name>
    <name type="common">Siberian crab apple</name>
    <name type="synonym">Pyrus baccata</name>
    <dbReference type="NCBI Taxonomy" id="106549"/>
    <lineage>
        <taxon>Eukaryota</taxon>
        <taxon>Viridiplantae</taxon>
        <taxon>Streptophyta</taxon>
        <taxon>Embryophyta</taxon>
        <taxon>Tracheophyta</taxon>
        <taxon>Spermatophyta</taxon>
        <taxon>Magnoliopsida</taxon>
        <taxon>eudicotyledons</taxon>
        <taxon>Gunneridae</taxon>
        <taxon>Pentapetalae</taxon>
        <taxon>rosids</taxon>
        <taxon>fabids</taxon>
        <taxon>Rosales</taxon>
        <taxon>Rosaceae</taxon>
        <taxon>Amygdaloideae</taxon>
        <taxon>Maleae</taxon>
        <taxon>Malus</taxon>
    </lineage>
</organism>
<sequence length="273" mass="30161">MGSCVSVHKDADSVLKLRHSFGSKTDNKLVIPPFPVKDDKLSSNGDRLIADLPLKSQWSPSHATANATTFRDCGSREDSYFDTRPWLDSDCEDDFYSVNGDFTPSRGNTPVHQNLSAGSSLIDKTPFENRIPVSIPGPTPTPTEKKKKLLELFQESFKDDEDVDNEVKPPTAASLPPKFVNGTDSVCSSERTISGDVLTEIETKKPFRTSQCCLPSLVSCRSSSQRKKMSPTIAVDVSSQSPPQTFATWSIRCLSSAAYFDVRWLLNAISFIW</sequence>
<dbReference type="Proteomes" id="UP000315295">
    <property type="component" value="Unassembled WGS sequence"/>
</dbReference>
<dbReference type="InterPro" id="IPR038947">
    <property type="entry name" value="At3g27210-like"/>
</dbReference>
<dbReference type="STRING" id="106549.A0A540KHR9"/>
<evidence type="ECO:0000313" key="1">
    <source>
        <dbReference type="EMBL" id="TQD73763.1"/>
    </source>
</evidence>
<reference evidence="1 2" key="1">
    <citation type="journal article" date="2019" name="G3 (Bethesda)">
        <title>Sequencing of a Wild Apple (Malus baccata) Genome Unravels the Differences Between Cultivated and Wild Apple Species Regarding Disease Resistance and Cold Tolerance.</title>
        <authorList>
            <person name="Chen X."/>
        </authorList>
    </citation>
    <scope>NUCLEOTIDE SEQUENCE [LARGE SCALE GENOMIC DNA]</scope>
    <source>
        <strain evidence="2">cv. Shandingzi</strain>
        <tissue evidence="1">Leaves</tissue>
    </source>
</reference>
<dbReference type="AlphaFoldDB" id="A0A540KHR9"/>
<comment type="caution">
    <text evidence="1">The sequence shown here is derived from an EMBL/GenBank/DDBJ whole genome shotgun (WGS) entry which is preliminary data.</text>
</comment>
<accession>A0A540KHR9</accession>
<name>A0A540KHR9_MALBA</name>
<gene>
    <name evidence="1" type="ORF">C1H46_040700</name>
</gene>